<accession>A0A8J7DVK5</accession>
<proteinExistence type="inferred from homology"/>
<dbReference type="InterPro" id="IPR006015">
    <property type="entry name" value="Universal_stress_UspA"/>
</dbReference>
<evidence type="ECO:0000313" key="4">
    <source>
        <dbReference type="EMBL" id="MBE9115866.1"/>
    </source>
</evidence>
<name>A0A8J7DVK5_9CYAN</name>
<dbReference type="PANTHER" id="PTHR46268">
    <property type="entry name" value="STRESS RESPONSE PROTEIN NHAX"/>
    <property type="match status" value="1"/>
</dbReference>
<dbReference type="AlphaFoldDB" id="A0A8J7DVK5"/>
<dbReference type="GO" id="GO:0005737">
    <property type="term" value="C:cytoplasm"/>
    <property type="evidence" value="ECO:0007669"/>
    <property type="project" value="UniProtKB-SubCell"/>
</dbReference>
<dbReference type="InterPro" id="IPR006016">
    <property type="entry name" value="UspA"/>
</dbReference>
<dbReference type="PANTHER" id="PTHR46268:SF8">
    <property type="entry name" value="UNIVERSAL STRESS PROTEIN SLL1388"/>
    <property type="match status" value="1"/>
</dbReference>
<keyword evidence="5" id="KW-1185">Reference proteome</keyword>
<dbReference type="RefSeq" id="WP_194028957.1">
    <property type="nucleotide sequence ID" value="NZ_JADEWZ010000009.1"/>
</dbReference>
<dbReference type="Gene3D" id="3.40.50.620">
    <property type="entry name" value="HUPs"/>
    <property type="match status" value="1"/>
</dbReference>
<protein>
    <recommendedName>
        <fullName evidence="2">Universal stress protein</fullName>
    </recommendedName>
</protein>
<gene>
    <name evidence="4" type="ORF">IQ249_08175</name>
</gene>
<reference evidence="4" key="1">
    <citation type="submission" date="2020-10" db="EMBL/GenBank/DDBJ databases">
        <authorList>
            <person name="Castelo-Branco R."/>
            <person name="Eusebio N."/>
            <person name="Adriana R."/>
            <person name="Vieira A."/>
            <person name="Brugerolle De Fraissinette N."/>
            <person name="Rezende De Castro R."/>
            <person name="Schneider M.P."/>
            <person name="Vasconcelos V."/>
            <person name="Leao P.N."/>
        </authorList>
    </citation>
    <scope>NUCLEOTIDE SEQUENCE</scope>
    <source>
        <strain evidence="4">LEGE 07157</strain>
    </source>
</reference>
<organism evidence="4 5">
    <name type="scientific">Lusitaniella coriacea LEGE 07157</name>
    <dbReference type="NCBI Taxonomy" id="945747"/>
    <lineage>
        <taxon>Bacteria</taxon>
        <taxon>Bacillati</taxon>
        <taxon>Cyanobacteriota</taxon>
        <taxon>Cyanophyceae</taxon>
        <taxon>Spirulinales</taxon>
        <taxon>Lusitaniellaceae</taxon>
        <taxon>Lusitaniella</taxon>
    </lineage>
</organism>
<evidence type="ECO:0000259" key="3">
    <source>
        <dbReference type="Pfam" id="PF00582"/>
    </source>
</evidence>
<dbReference type="Pfam" id="PF00582">
    <property type="entry name" value="Usp"/>
    <property type="match status" value="1"/>
</dbReference>
<dbReference type="InterPro" id="IPR014729">
    <property type="entry name" value="Rossmann-like_a/b/a_fold"/>
</dbReference>
<dbReference type="PIRSF" id="PIRSF006276">
    <property type="entry name" value="UspA"/>
    <property type="match status" value="1"/>
</dbReference>
<comment type="similarity">
    <text evidence="1 2">Belongs to the universal stress protein A family.</text>
</comment>
<dbReference type="Proteomes" id="UP000654482">
    <property type="component" value="Unassembled WGS sequence"/>
</dbReference>
<sequence>MGYQRILAALDRSSHSEAVFDQALTLAKQYGAKLMLFHCIAVENYGSYFVELDSEAMMKITRELHERLEQQRRMEQKWLSNYCQTALDCGVTAESGLKLGDAASSICNQANAWDADLIVLGRRGLTGMMEMLMGSVSNYVVHHATCEVLIVQGTQVEEN</sequence>
<dbReference type="CDD" id="cd00293">
    <property type="entry name" value="USP-like"/>
    <property type="match status" value="1"/>
</dbReference>
<comment type="subcellular location">
    <subcellularLocation>
        <location evidence="2">Cytoplasm</location>
    </subcellularLocation>
</comment>
<dbReference type="EMBL" id="JADEWZ010000009">
    <property type="protein sequence ID" value="MBE9115866.1"/>
    <property type="molecule type" value="Genomic_DNA"/>
</dbReference>
<evidence type="ECO:0000313" key="5">
    <source>
        <dbReference type="Proteomes" id="UP000654482"/>
    </source>
</evidence>
<feature type="domain" description="UspA" evidence="3">
    <location>
        <begin position="3"/>
        <end position="151"/>
    </location>
</feature>
<keyword evidence="2" id="KW-0963">Cytoplasm</keyword>
<dbReference type="PRINTS" id="PR01438">
    <property type="entry name" value="UNVRSLSTRESS"/>
</dbReference>
<dbReference type="SUPFAM" id="SSF52402">
    <property type="entry name" value="Adenine nucleotide alpha hydrolases-like"/>
    <property type="match status" value="1"/>
</dbReference>
<comment type="caution">
    <text evidence="4">The sequence shown here is derived from an EMBL/GenBank/DDBJ whole genome shotgun (WGS) entry which is preliminary data.</text>
</comment>
<evidence type="ECO:0000256" key="2">
    <source>
        <dbReference type="PIRNR" id="PIRNR006276"/>
    </source>
</evidence>
<evidence type="ECO:0000256" key="1">
    <source>
        <dbReference type="ARBA" id="ARBA00008791"/>
    </source>
</evidence>